<dbReference type="InterPro" id="IPR003754">
    <property type="entry name" value="4pyrrol_synth_uPrphyn_synth"/>
</dbReference>
<proteinExistence type="predicted"/>
<dbReference type="EMBL" id="WTYQ01000002">
    <property type="protein sequence ID" value="MXP26015.1"/>
    <property type="molecule type" value="Genomic_DNA"/>
</dbReference>
<dbReference type="OrthoDB" id="7424801at2"/>
<dbReference type="GO" id="GO:0004852">
    <property type="term" value="F:uroporphyrinogen-III synthase activity"/>
    <property type="evidence" value="ECO:0007669"/>
    <property type="project" value="InterPro"/>
</dbReference>
<gene>
    <name evidence="2" type="ORF">GRI39_08165</name>
</gene>
<evidence type="ECO:0000259" key="1">
    <source>
        <dbReference type="Pfam" id="PF02602"/>
    </source>
</evidence>
<dbReference type="Proteomes" id="UP000460561">
    <property type="component" value="Unassembled WGS sequence"/>
</dbReference>
<dbReference type="InterPro" id="IPR036108">
    <property type="entry name" value="4pyrrol_syn_uPrphyn_synt_sf"/>
</dbReference>
<dbReference type="CDD" id="cd06578">
    <property type="entry name" value="HemD"/>
    <property type="match status" value="1"/>
</dbReference>
<organism evidence="2 3">
    <name type="scientific">Altericroceibacterium indicum</name>
    <dbReference type="NCBI Taxonomy" id="374177"/>
    <lineage>
        <taxon>Bacteria</taxon>
        <taxon>Pseudomonadati</taxon>
        <taxon>Pseudomonadota</taxon>
        <taxon>Alphaproteobacteria</taxon>
        <taxon>Sphingomonadales</taxon>
        <taxon>Erythrobacteraceae</taxon>
        <taxon>Altericroceibacterium</taxon>
    </lineage>
</organism>
<dbReference type="Gene3D" id="3.40.50.10090">
    <property type="match status" value="1"/>
</dbReference>
<comment type="caution">
    <text evidence="2">The sequence shown here is derived from an EMBL/GenBank/DDBJ whole genome shotgun (WGS) entry which is preliminary data.</text>
</comment>
<dbReference type="AlphaFoldDB" id="A0A845AB40"/>
<reference evidence="2 3" key="1">
    <citation type="submission" date="2019-12" db="EMBL/GenBank/DDBJ databases">
        <title>Genomic-based taxomic classification of the family Erythrobacteraceae.</title>
        <authorList>
            <person name="Xu L."/>
        </authorList>
    </citation>
    <scope>NUCLEOTIDE SEQUENCE [LARGE SCALE GENOMIC DNA]</scope>
    <source>
        <strain evidence="2 3">DSM 18604</strain>
    </source>
</reference>
<dbReference type="GO" id="GO:0033014">
    <property type="term" value="P:tetrapyrrole biosynthetic process"/>
    <property type="evidence" value="ECO:0007669"/>
    <property type="project" value="InterPro"/>
</dbReference>
<dbReference type="SUPFAM" id="SSF69618">
    <property type="entry name" value="HemD-like"/>
    <property type="match status" value="1"/>
</dbReference>
<dbReference type="Pfam" id="PF02602">
    <property type="entry name" value="HEM4"/>
    <property type="match status" value="1"/>
</dbReference>
<feature type="domain" description="Tetrapyrrole biosynthesis uroporphyrinogen III synthase" evidence="1">
    <location>
        <begin position="22"/>
        <end position="219"/>
    </location>
</feature>
<evidence type="ECO:0000313" key="2">
    <source>
        <dbReference type="EMBL" id="MXP26015.1"/>
    </source>
</evidence>
<dbReference type="RefSeq" id="WP_160739164.1">
    <property type="nucleotide sequence ID" value="NZ_WTYQ01000002.1"/>
</dbReference>
<protein>
    <submittedName>
        <fullName evidence="2">Uroporphyrinogen-III synthase</fullName>
    </submittedName>
</protein>
<keyword evidence="3" id="KW-1185">Reference proteome</keyword>
<sequence>MNALPIVSIRPEPGLSATVAGGAAEGFEIIGAPLFAIRPLVWELPDVEQFDGLLIGSANAIRHGGALINQCRHLPVYAVGKATAELAIECGFHVALVGEGGLQNVLDSLAGERLHLLRITGVEHRPLSVPPSITLTERIAYTSEALPMPGELAGELAKGGIIMLHSGAAAQHFVKECNRLGVNRKLLYIAALAPRIAEAAGDGWAGRHCAAAPNEAALLELVGQLCHDLREG</sequence>
<name>A0A845AB40_9SPHN</name>
<accession>A0A845AB40</accession>
<evidence type="ECO:0000313" key="3">
    <source>
        <dbReference type="Proteomes" id="UP000460561"/>
    </source>
</evidence>